<dbReference type="InterPro" id="IPR017441">
    <property type="entry name" value="Protein_kinase_ATP_BS"/>
</dbReference>
<feature type="region of interest" description="Disordered" evidence="13">
    <location>
        <begin position="483"/>
        <end position="545"/>
    </location>
</feature>
<evidence type="ECO:0000259" key="14">
    <source>
        <dbReference type="PROSITE" id="PS50011"/>
    </source>
</evidence>
<keyword evidence="7 12" id="KW-0547">Nucleotide-binding</keyword>
<comment type="similarity">
    <text evidence="1">Belongs to the protein kinase superfamily. NEK Ser/Thr protein kinase family. NIMA subfamily.</text>
</comment>
<evidence type="ECO:0000256" key="12">
    <source>
        <dbReference type="PROSITE-ProRule" id="PRU10141"/>
    </source>
</evidence>
<comment type="caution">
    <text evidence="15">The sequence shown here is derived from an EMBL/GenBank/DDBJ whole genome shotgun (WGS) entry which is preliminary data.</text>
</comment>
<feature type="compositionally biased region" description="Basic and acidic residues" evidence="13">
    <location>
        <begin position="483"/>
        <end position="493"/>
    </location>
</feature>
<dbReference type="PROSITE" id="PS00108">
    <property type="entry name" value="PROTEIN_KINASE_ST"/>
    <property type="match status" value="1"/>
</dbReference>
<dbReference type="PROSITE" id="PS00107">
    <property type="entry name" value="PROTEIN_KINASE_ATP"/>
    <property type="match status" value="1"/>
</dbReference>
<name>A0ABQ8U8W4_9EUKA</name>
<gene>
    <name evidence="15" type="ORF">PAPYR_9255</name>
</gene>
<comment type="catalytic activity">
    <reaction evidence="10">
        <text>L-threonyl-[protein] + ATP = O-phospho-L-threonyl-[protein] + ADP + H(+)</text>
        <dbReference type="Rhea" id="RHEA:46608"/>
        <dbReference type="Rhea" id="RHEA-COMP:11060"/>
        <dbReference type="Rhea" id="RHEA-COMP:11605"/>
        <dbReference type="ChEBI" id="CHEBI:15378"/>
        <dbReference type="ChEBI" id="CHEBI:30013"/>
        <dbReference type="ChEBI" id="CHEBI:30616"/>
        <dbReference type="ChEBI" id="CHEBI:61977"/>
        <dbReference type="ChEBI" id="CHEBI:456216"/>
        <dbReference type="EC" id="2.7.11.1"/>
    </reaction>
</comment>
<evidence type="ECO:0000313" key="15">
    <source>
        <dbReference type="EMBL" id="KAJ4455757.1"/>
    </source>
</evidence>
<feature type="compositionally biased region" description="Pro residues" evidence="13">
    <location>
        <begin position="519"/>
        <end position="536"/>
    </location>
</feature>
<organism evidence="15 16">
    <name type="scientific">Paratrimastix pyriformis</name>
    <dbReference type="NCBI Taxonomy" id="342808"/>
    <lineage>
        <taxon>Eukaryota</taxon>
        <taxon>Metamonada</taxon>
        <taxon>Preaxostyla</taxon>
        <taxon>Paratrimastigidae</taxon>
        <taxon>Paratrimastix</taxon>
    </lineage>
</organism>
<feature type="compositionally biased region" description="Polar residues" evidence="13">
    <location>
        <begin position="686"/>
        <end position="698"/>
    </location>
</feature>
<keyword evidence="5" id="KW-0808">Transferase</keyword>
<dbReference type="InterPro" id="IPR001611">
    <property type="entry name" value="Leu-rich_rpt"/>
</dbReference>
<dbReference type="Pfam" id="PF13516">
    <property type="entry name" value="LRR_6"/>
    <property type="match status" value="3"/>
</dbReference>
<comment type="catalytic activity">
    <reaction evidence="11">
        <text>L-seryl-[protein] + ATP = O-phospho-L-seryl-[protein] + ADP + H(+)</text>
        <dbReference type="Rhea" id="RHEA:17989"/>
        <dbReference type="Rhea" id="RHEA-COMP:9863"/>
        <dbReference type="Rhea" id="RHEA-COMP:11604"/>
        <dbReference type="ChEBI" id="CHEBI:15378"/>
        <dbReference type="ChEBI" id="CHEBI:29999"/>
        <dbReference type="ChEBI" id="CHEBI:30616"/>
        <dbReference type="ChEBI" id="CHEBI:83421"/>
        <dbReference type="ChEBI" id="CHEBI:456216"/>
        <dbReference type="EC" id="2.7.11.1"/>
    </reaction>
</comment>
<feature type="region of interest" description="Disordered" evidence="13">
    <location>
        <begin position="673"/>
        <end position="722"/>
    </location>
</feature>
<dbReference type="Proteomes" id="UP001141327">
    <property type="component" value="Unassembled WGS sequence"/>
</dbReference>
<evidence type="ECO:0000256" key="4">
    <source>
        <dbReference type="ARBA" id="ARBA00022614"/>
    </source>
</evidence>
<feature type="region of interest" description="Disordered" evidence="13">
    <location>
        <begin position="560"/>
        <end position="598"/>
    </location>
</feature>
<evidence type="ECO:0000256" key="10">
    <source>
        <dbReference type="ARBA" id="ARBA00047899"/>
    </source>
</evidence>
<sequence>MLKANVVLFRFKGTTSDDIPLVNCGDVVFVSEEDKDVRPFVVTLKTPPVQGNMPRMYLKELPEPRASQCLAEFEASLAGGPPVPSAQPSSGGSASAAPAATPGPGGQTPLAAPTPAAPAVSPSQPPLYRALLFSVSGPAPLMGVAERLKRGEERLTLFEAVAEYRHKPPPGAPAAELQLRDPEGRRLTQSYTILGAGAFGITFRCEEPRDAAHRDVALKVTGPPQSELERNFFHNEGYITAAINHPNVMRAAGPSFEAQLEPGGPMLRCLVTPFCECGDLDALIRRHLREPSADPAADRAERWGVLVDLVRGLAYLHERPFQPDNDHRVLHNDIKPANVLLRRDKTTGRLTALLADLGLACVYTGGSLSFGLCRGTPGFMAPELCAATAEAQALLDSGMRTGNTPASDVYAMGVTLYCMYSQTDTAHRTEELPLADELQAAFAEVAARGPEGRLVADMLVRMCSPDPTARPSMGRLLEAVEAAERARNPDRTRQQAPLGSPMTPVPAPVPTPVAASAPTPAPAPSPVPAPAPTRPPPEPERGPNRAEGVALLEPSLAKCEVQPRPDPEAPPPRLPPVAPDPPRPVGPEVPPEDSLSRSERAVLQQARDTPGAELALHYKGLSDRFAILLAAWLRANRTVTTLGLARNKIKDPGGRAIGAALLENATLQLARRAPHTPAPSHPLVHTRTTQVSPSTVAGRSSFPHLAPTPRPRPRPRPRPSLIPPLALQRVVSCVQLSVRSNSMGAEGACAIVAALAYNHTLTSIDLGDISAGDEIARMMGAVLERNGSLLRVSIGQAKMGPEGATALAAGLERNYTLTALDLRENAIGDGGAAALAGAFQRNPHLPIRELDLRSNKITDAGGSPLKDWVVCCTTLRTPAFFARLLTLGAPLGRSGCAGRVQLNLDGNKMDRVAMALLRMRNHAGPLMISCEGNPIRLVEMGYMDRSGNVTRRH</sequence>
<feature type="compositionally biased region" description="Low complexity" evidence="13">
    <location>
        <begin position="86"/>
        <end position="122"/>
    </location>
</feature>
<protein>
    <recommendedName>
        <fullName evidence="2">non-specific serine/threonine protein kinase</fullName>
        <ecNumber evidence="2">2.7.11.1</ecNumber>
    </recommendedName>
</protein>
<evidence type="ECO:0000256" key="9">
    <source>
        <dbReference type="ARBA" id="ARBA00022840"/>
    </source>
</evidence>
<proteinExistence type="inferred from homology"/>
<dbReference type="InterPro" id="IPR032675">
    <property type="entry name" value="LRR_dom_sf"/>
</dbReference>
<dbReference type="PANTHER" id="PTHR43671:SF98">
    <property type="entry name" value="SERINE_THREONINE-PROTEIN KINASE NEK11"/>
    <property type="match status" value="1"/>
</dbReference>
<dbReference type="Gene3D" id="1.10.510.10">
    <property type="entry name" value="Transferase(Phosphotransferase) domain 1"/>
    <property type="match status" value="1"/>
</dbReference>
<accession>A0ABQ8U8W4</accession>
<keyword evidence="6" id="KW-0677">Repeat</keyword>
<feature type="binding site" evidence="12">
    <location>
        <position position="219"/>
    </location>
    <ligand>
        <name>ATP</name>
        <dbReference type="ChEBI" id="CHEBI:30616"/>
    </ligand>
</feature>
<dbReference type="PROSITE" id="PS50011">
    <property type="entry name" value="PROTEIN_KINASE_DOM"/>
    <property type="match status" value="1"/>
</dbReference>
<dbReference type="EC" id="2.7.11.1" evidence="2"/>
<keyword evidence="16" id="KW-1185">Reference proteome</keyword>
<evidence type="ECO:0000256" key="1">
    <source>
        <dbReference type="ARBA" id="ARBA00010886"/>
    </source>
</evidence>
<feature type="domain" description="Protein kinase" evidence="14">
    <location>
        <begin position="188"/>
        <end position="483"/>
    </location>
</feature>
<evidence type="ECO:0000256" key="11">
    <source>
        <dbReference type="ARBA" id="ARBA00048679"/>
    </source>
</evidence>
<evidence type="ECO:0000313" key="16">
    <source>
        <dbReference type="Proteomes" id="UP001141327"/>
    </source>
</evidence>
<dbReference type="InterPro" id="IPR000719">
    <property type="entry name" value="Prot_kinase_dom"/>
</dbReference>
<dbReference type="Pfam" id="PF00069">
    <property type="entry name" value="Pkinase"/>
    <property type="match status" value="1"/>
</dbReference>
<evidence type="ECO:0000256" key="7">
    <source>
        <dbReference type="ARBA" id="ARBA00022741"/>
    </source>
</evidence>
<dbReference type="InterPro" id="IPR050660">
    <property type="entry name" value="NEK_Ser/Thr_kinase"/>
</dbReference>
<evidence type="ECO:0000256" key="8">
    <source>
        <dbReference type="ARBA" id="ARBA00022777"/>
    </source>
</evidence>
<evidence type="ECO:0000256" key="2">
    <source>
        <dbReference type="ARBA" id="ARBA00012513"/>
    </source>
</evidence>
<keyword evidence="9 12" id="KW-0067">ATP-binding</keyword>
<dbReference type="SUPFAM" id="SSF52047">
    <property type="entry name" value="RNI-like"/>
    <property type="match status" value="1"/>
</dbReference>
<dbReference type="SMART" id="SM00220">
    <property type="entry name" value="S_TKc"/>
    <property type="match status" value="1"/>
</dbReference>
<feature type="region of interest" description="Disordered" evidence="13">
    <location>
        <begin position="78"/>
        <end position="123"/>
    </location>
</feature>
<dbReference type="SUPFAM" id="SSF56112">
    <property type="entry name" value="Protein kinase-like (PK-like)"/>
    <property type="match status" value="1"/>
</dbReference>
<keyword evidence="3" id="KW-0723">Serine/threonine-protein kinase</keyword>
<dbReference type="InterPro" id="IPR008271">
    <property type="entry name" value="Ser/Thr_kinase_AS"/>
</dbReference>
<evidence type="ECO:0000256" key="5">
    <source>
        <dbReference type="ARBA" id="ARBA00022679"/>
    </source>
</evidence>
<evidence type="ECO:0000256" key="3">
    <source>
        <dbReference type="ARBA" id="ARBA00022527"/>
    </source>
</evidence>
<evidence type="ECO:0000256" key="13">
    <source>
        <dbReference type="SAM" id="MobiDB-lite"/>
    </source>
</evidence>
<keyword evidence="4" id="KW-0433">Leucine-rich repeat</keyword>
<feature type="compositionally biased region" description="Pro residues" evidence="13">
    <location>
        <begin position="568"/>
        <end position="589"/>
    </location>
</feature>
<evidence type="ECO:0000256" key="6">
    <source>
        <dbReference type="ARBA" id="ARBA00022737"/>
    </source>
</evidence>
<dbReference type="Gene3D" id="3.80.10.10">
    <property type="entry name" value="Ribonuclease Inhibitor"/>
    <property type="match status" value="3"/>
</dbReference>
<reference evidence="15" key="1">
    <citation type="journal article" date="2022" name="bioRxiv">
        <title>Genomics of Preaxostyla Flagellates Illuminates Evolutionary Transitions and the Path Towards Mitochondrial Loss.</title>
        <authorList>
            <person name="Novak L.V.F."/>
            <person name="Treitli S.C."/>
            <person name="Pyrih J."/>
            <person name="Halakuc P."/>
            <person name="Pipaliya S.V."/>
            <person name="Vacek V."/>
            <person name="Brzon O."/>
            <person name="Soukal P."/>
            <person name="Eme L."/>
            <person name="Dacks J.B."/>
            <person name="Karnkowska A."/>
            <person name="Elias M."/>
            <person name="Hampl V."/>
        </authorList>
    </citation>
    <scope>NUCLEOTIDE SEQUENCE</scope>
    <source>
        <strain evidence="15">RCP-MX</strain>
    </source>
</reference>
<dbReference type="SMART" id="SM00368">
    <property type="entry name" value="LRR_RI"/>
    <property type="match status" value="6"/>
</dbReference>
<dbReference type="InterPro" id="IPR011009">
    <property type="entry name" value="Kinase-like_dom_sf"/>
</dbReference>
<dbReference type="EMBL" id="JAPMOS010000094">
    <property type="protein sequence ID" value="KAJ4455757.1"/>
    <property type="molecule type" value="Genomic_DNA"/>
</dbReference>
<dbReference type="CDD" id="cd00180">
    <property type="entry name" value="PKc"/>
    <property type="match status" value="1"/>
</dbReference>
<keyword evidence="8" id="KW-0418">Kinase</keyword>
<dbReference type="PANTHER" id="PTHR43671">
    <property type="entry name" value="SERINE/THREONINE-PROTEIN KINASE NEK"/>
    <property type="match status" value="1"/>
</dbReference>